<dbReference type="InterPro" id="IPR002563">
    <property type="entry name" value="Flavin_Rdtase-like_dom"/>
</dbReference>
<dbReference type="EMBL" id="JAUSVY010000016">
    <property type="protein sequence ID" value="MDQ0507318.1"/>
    <property type="molecule type" value="Genomic_DNA"/>
</dbReference>
<dbReference type="Proteomes" id="UP001241747">
    <property type="component" value="Unassembled WGS sequence"/>
</dbReference>
<dbReference type="PANTHER" id="PTHR30466">
    <property type="entry name" value="FLAVIN REDUCTASE"/>
    <property type="match status" value="1"/>
</dbReference>
<evidence type="ECO:0000313" key="3">
    <source>
        <dbReference type="EMBL" id="MDQ0507318.1"/>
    </source>
</evidence>
<dbReference type="GO" id="GO:0016491">
    <property type="term" value="F:oxidoreductase activity"/>
    <property type="evidence" value="ECO:0007669"/>
    <property type="project" value="UniProtKB-KW"/>
</dbReference>
<dbReference type="InterPro" id="IPR012349">
    <property type="entry name" value="Split_barrel_FMN-bd"/>
</dbReference>
<evidence type="ECO:0000259" key="2">
    <source>
        <dbReference type="SMART" id="SM00903"/>
    </source>
</evidence>
<keyword evidence="4" id="KW-1185">Reference proteome</keyword>
<organism evidence="3 4">
    <name type="scientific">Xanthobacter agilis</name>
    <dbReference type="NCBI Taxonomy" id="47492"/>
    <lineage>
        <taxon>Bacteria</taxon>
        <taxon>Pseudomonadati</taxon>
        <taxon>Pseudomonadota</taxon>
        <taxon>Alphaproteobacteria</taxon>
        <taxon>Hyphomicrobiales</taxon>
        <taxon>Xanthobacteraceae</taxon>
        <taxon>Xanthobacter</taxon>
    </lineage>
</organism>
<dbReference type="EC" id="1.5.1.-" evidence="3"/>
<proteinExistence type="predicted"/>
<dbReference type="Pfam" id="PF01613">
    <property type="entry name" value="Flavin_Reduct"/>
    <property type="match status" value="1"/>
</dbReference>
<protein>
    <submittedName>
        <fullName evidence="3">Flavin reductase</fullName>
        <ecNumber evidence="3">1.5.1.-</ecNumber>
    </submittedName>
</protein>
<dbReference type="PANTHER" id="PTHR30466:SF1">
    <property type="entry name" value="FMN REDUCTASE (NADH) RUTF"/>
    <property type="match status" value="1"/>
</dbReference>
<keyword evidence="1 3" id="KW-0560">Oxidoreductase</keyword>
<accession>A0ABU0LJL0</accession>
<name>A0ABU0LJL0_XANAG</name>
<feature type="domain" description="Flavin reductase like" evidence="2">
    <location>
        <begin position="11"/>
        <end position="157"/>
    </location>
</feature>
<gene>
    <name evidence="3" type="ORF">QOZ94_004141</name>
</gene>
<evidence type="ECO:0000256" key="1">
    <source>
        <dbReference type="ARBA" id="ARBA00023002"/>
    </source>
</evidence>
<reference evidence="3 4" key="1">
    <citation type="submission" date="2023-07" db="EMBL/GenBank/DDBJ databases">
        <title>Genomic Encyclopedia of Type Strains, Phase IV (KMG-IV): sequencing the most valuable type-strain genomes for metagenomic binning, comparative biology and taxonomic classification.</title>
        <authorList>
            <person name="Goeker M."/>
        </authorList>
    </citation>
    <scope>NUCLEOTIDE SEQUENCE [LARGE SCALE GENOMIC DNA]</scope>
    <source>
        <strain evidence="3 4">DSM 3770</strain>
    </source>
</reference>
<dbReference type="RefSeq" id="WP_237347438.1">
    <property type="nucleotide sequence ID" value="NZ_JABWGX010000035.1"/>
</dbReference>
<dbReference type="SMART" id="SM00903">
    <property type="entry name" value="Flavin_Reduct"/>
    <property type="match status" value="1"/>
</dbReference>
<dbReference type="Gene3D" id="2.30.110.10">
    <property type="entry name" value="Electron Transport, Fmn-binding Protein, Chain A"/>
    <property type="match status" value="1"/>
</dbReference>
<comment type="caution">
    <text evidence="3">The sequence shown here is derived from an EMBL/GenBank/DDBJ whole genome shotgun (WGS) entry which is preliminary data.</text>
</comment>
<dbReference type="InterPro" id="IPR050268">
    <property type="entry name" value="NADH-dep_flavin_reductase"/>
</dbReference>
<evidence type="ECO:0000313" key="4">
    <source>
        <dbReference type="Proteomes" id="UP001241747"/>
    </source>
</evidence>
<dbReference type="SUPFAM" id="SSF50475">
    <property type="entry name" value="FMN-binding split barrel"/>
    <property type="match status" value="1"/>
</dbReference>
<sequence>MVEVQDYRDGMALLGSAVSVITTDGPAGRAGFTATAVSSVTDQPPTLLVCQNKSSYAHRLFLENKVLCVNVLSQNHESLSAAFADRALEVEARFARAQWSQLATRSPVLSHALVAFDCAIVDSHEVGSHVVFFAQVHGIQLGGGSGGLVYFDRAYHALAHRAPAPA</sequence>